<dbReference type="InterPro" id="IPR035940">
    <property type="entry name" value="CAP_sf"/>
</dbReference>
<reference evidence="2 3" key="1">
    <citation type="submission" date="2022-05" db="EMBL/GenBank/DDBJ databases">
        <authorList>
            <consortium name="Genoscope - CEA"/>
            <person name="William W."/>
        </authorList>
    </citation>
    <scope>NUCLEOTIDE SEQUENCE [LARGE SCALE GENOMIC DNA]</scope>
</reference>
<keyword evidence="1" id="KW-0812">Transmembrane</keyword>
<keyword evidence="1" id="KW-1133">Transmembrane helix</keyword>
<evidence type="ECO:0000256" key="1">
    <source>
        <dbReference type="SAM" id="Phobius"/>
    </source>
</evidence>
<comment type="caution">
    <text evidence="2">The sequence shown here is derived from an EMBL/GenBank/DDBJ whole genome shotgun (WGS) entry which is preliminary data.</text>
</comment>
<accession>A0ABN8LK40</accession>
<sequence>MVMSGVLKLENIWRRALMFCSVLLFTFIFSITGSQLIMFLGNLFSCASFYETPLRRYSEVCRYDWNKREIQPKAKEFMQLVWRGTRKVGIGRALNDLHGLPCAFIVALYRPGKINALDIERNIGPGLFAPSYCNADGDESLLSTGYPSSFATRDSKSDQRAMYQENDNLPPSAKSLKGFQVAAEDNSGITFVPLSSFEKELDDQDAEGVLKEQPDIKSPNRFLPHISYVQTPDNFVAMDADDTGVKRDKGPLKEVKPYY</sequence>
<proteinExistence type="predicted"/>
<feature type="transmembrane region" description="Helical" evidence="1">
    <location>
        <begin position="16"/>
        <end position="40"/>
    </location>
</feature>
<dbReference type="SUPFAM" id="SSF55797">
    <property type="entry name" value="PR-1-like"/>
    <property type="match status" value="1"/>
</dbReference>
<evidence type="ECO:0000313" key="2">
    <source>
        <dbReference type="EMBL" id="CAH3016009.1"/>
    </source>
</evidence>
<evidence type="ECO:0000313" key="3">
    <source>
        <dbReference type="Proteomes" id="UP001159427"/>
    </source>
</evidence>
<organism evidence="2 3">
    <name type="scientific">Porites evermanni</name>
    <dbReference type="NCBI Taxonomy" id="104178"/>
    <lineage>
        <taxon>Eukaryota</taxon>
        <taxon>Metazoa</taxon>
        <taxon>Cnidaria</taxon>
        <taxon>Anthozoa</taxon>
        <taxon>Hexacorallia</taxon>
        <taxon>Scleractinia</taxon>
        <taxon>Fungiina</taxon>
        <taxon>Poritidae</taxon>
        <taxon>Porites</taxon>
    </lineage>
</organism>
<keyword evidence="1" id="KW-0472">Membrane</keyword>
<gene>
    <name evidence="2" type="ORF">PEVE_00024644</name>
</gene>
<name>A0ABN8LK40_9CNID</name>
<protein>
    <submittedName>
        <fullName evidence="2">Uncharacterized protein</fullName>
    </submittedName>
</protein>
<keyword evidence="3" id="KW-1185">Reference proteome</keyword>
<dbReference type="Gene3D" id="3.40.33.10">
    <property type="entry name" value="CAP"/>
    <property type="match status" value="1"/>
</dbReference>
<dbReference type="EMBL" id="CALNXI010000033">
    <property type="protein sequence ID" value="CAH3016009.1"/>
    <property type="molecule type" value="Genomic_DNA"/>
</dbReference>
<dbReference type="Proteomes" id="UP001159427">
    <property type="component" value="Unassembled WGS sequence"/>
</dbReference>